<sequence>MLFYHFLQFFLLLARSLFVYLWAPMMSD</sequence>
<name>A0A0A9BFR5_ARUDO</name>
<proteinExistence type="predicted"/>
<evidence type="ECO:0000313" key="2">
    <source>
        <dbReference type="EMBL" id="JAD58102.1"/>
    </source>
</evidence>
<feature type="transmembrane region" description="Helical" evidence="1">
    <location>
        <begin position="6"/>
        <end position="23"/>
    </location>
</feature>
<evidence type="ECO:0000256" key="1">
    <source>
        <dbReference type="SAM" id="Phobius"/>
    </source>
</evidence>
<keyword evidence="1" id="KW-1133">Transmembrane helix</keyword>
<keyword evidence="1" id="KW-0812">Transmembrane</keyword>
<reference evidence="2" key="1">
    <citation type="submission" date="2014-09" db="EMBL/GenBank/DDBJ databases">
        <authorList>
            <person name="Magalhaes I.L.F."/>
            <person name="Oliveira U."/>
            <person name="Santos F.R."/>
            <person name="Vidigal T.H.D.A."/>
            <person name="Brescovit A.D."/>
            <person name="Santos A.J."/>
        </authorList>
    </citation>
    <scope>NUCLEOTIDE SEQUENCE</scope>
    <source>
        <tissue evidence="2">Shoot tissue taken approximately 20 cm above the soil surface</tissue>
    </source>
</reference>
<keyword evidence="1" id="KW-0472">Membrane</keyword>
<dbReference type="AlphaFoldDB" id="A0A0A9BFR5"/>
<dbReference type="EMBL" id="GBRH01239793">
    <property type="protein sequence ID" value="JAD58102.1"/>
    <property type="molecule type" value="Transcribed_RNA"/>
</dbReference>
<organism evidence="2">
    <name type="scientific">Arundo donax</name>
    <name type="common">Giant reed</name>
    <name type="synonym">Donax arundinaceus</name>
    <dbReference type="NCBI Taxonomy" id="35708"/>
    <lineage>
        <taxon>Eukaryota</taxon>
        <taxon>Viridiplantae</taxon>
        <taxon>Streptophyta</taxon>
        <taxon>Embryophyta</taxon>
        <taxon>Tracheophyta</taxon>
        <taxon>Spermatophyta</taxon>
        <taxon>Magnoliopsida</taxon>
        <taxon>Liliopsida</taxon>
        <taxon>Poales</taxon>
        <taxon>Poaceae</taxon>
        <taxon>PACMAD clade</taxon>
        <taxon>Arundinoideae</taxon>
        <taxon>Arundineae</taxon>
        <taxon>Arundo</taxon>
    </lineage>
</organism>
<reference evidence="2" key="2">
    <citation type="journal article" date="2015" name="Data Brief">
        <title>Shoot transcriptome of the giant reed, Arundo donax.</title>
        <authorList>
            <person name="Barrero R.A."/>
            <person name="Guerrero F.D."/>
            <person name="Moolhuijzen P."/>
            <person name="Goolsby J.A."/>
            <person name="Tidwell J."/>
            <person name="Bellgard S.E."/>
            <person name="Bellgard M.I."/>
        </authorList>
    </citation>
    <scope>NUCLEOTIDE SEQUENCE</scope>
    <source>
        <tissue evidence="2">Shoot tissue taken approximately 20 cm above the soil surface</tissue>
    </source>
</reference>
<accession>A0A0A9BFR5</accession>
<protein>
    <submittedName>
        <fullName evidence="2">Uncharacterized protein</fullName>
    </submittedName>
</protein>